<protein>
    <recommendedName>
        <fullName evidence="5">Expansin-like EG45 domain-containing protein</fullName>
    </recommendedName>
</protein>
<reference evidence="4" key="2">
    <citation type="submission" date="2020-10" db="EMBL/GenBank/DDBJ databases">
        <title>High-Quality Genome Resource of Clonostachys rosea strain S41 by Oxford Nanopore Long-Read Sequencing.</title>
        <authorList>
            <person name="Wang H."/>
        </authorList>
    </citation>
    <scope>NUCLEOTIDE SEQUENCE</scope>
    <source>
        <strain evidence="4">S41</strain>
    </source>
</reference>
<dbReference type="EMBL" id="JADCTT010000002">
    <property type="protein sequence ID" value="KAF9758143.1"/>
    <property type="molecule type" value="Genomic_DNA"/>
</dbReference>
<dbReference type="Gene3D" id="2.40.40.10">
    <property type="entry name" value="RlpA-like domain"/>
    <property type="match status" value="1"/>
</dbReference>
<dbReference type="Proteomes" id="UP000616885">
    <property type="component" value="Unassembled WGS sequence"/>
</dbReference>
<name>A0A0B7KIQ7_BIOOC</name>
<gene>
    <name evidence="3" type="ORF">BN869_000010808_1</name>
    <name evidence="4" type="ORF">IM811_009087</name>
</gene>
<keyword evidence="2" id="KW-0812">Transmembrane</keyword>
<keyword evidence="2" id="KW-1133">Transmembrane helix</keyword>
<evidence type="ECO:0000256" key="1">
    <source>
        <dbReference type="SAM" id="MobiDB-lite"/>
    </source>
</evidence>
<dbReference type="EMBL" id="CDPU01000045">
    <property type="protein sequence ID" value="CEO54750.1"/>
    <property type="molecule type" value="Genomic_DNA"/>
</dbReference>
<feature type="region of interest" description="Disordered" evidence="1">
    <location>
        <begin position="1"/>
        <end position="69"/>
    </location>
</feature>
<proteinExistence type="predicted"/>
<organism evidence="3">
    <name type="scientific">Bionectria ochroleuca</name>
    <name type="common">Gliocladium roseum</name>
    <dbReference type="NCBI Taxonomy" id="29856"/>
    <lineage>
        <taxon>Eukaryota</taxon>
        <taxon>Fungi</taxon>
        <taxon>Dikarya</taxon>
        <taxon>Ascomycota</taxon>
        <taxon>Pezizomycotina</taxon>
        <taxon>Sordariomycetes</taxon>
        <taxon>Hypocreomycetidae</taxon>
        <taxon>Hypocreales</taxon>
        <taxon>Bionectriaceae</taxon>
        <taxon>Clonostachys</taxon>
    </lineage>
</organism>
<dbReference type="SUPFAM" id="SSF50685">
    <property type="entry name" value="Barwin-like endoglucanases"/>
    <property type="match status" value="1"/>
</dbReference>
<feature type="transmembrane region" description="Helical" evidence="2">
    <location>
        <begin position="117"/>
        <end position="136"/>
    </location>
</feature>
<dbReference type="AlphaFoldDB" id="A0A0B7KIQ7"/>
<evidence type="ECO:0000313" key="4">
    <source>
        <dbReference type="EMBL" id="KAF9758143.1"/>
    </source>
</evidence>
<feature type="compositionally biased region" description="Polar residues" evidence="1">
    <location>
        <begin position="1"/>
        <end position="17"/>
    </location>
</feature>
<keyword evidence="2" id="KW-0472">Membrane</keyword>
<evidence type="ECO:0008006" key="5">
    <source>
        <dbReference type="Google" id="ProtNLM"/>
    </source>
</evidence>
<evidence type="ECO:0000313" key="3">
    <source>
        <dbReference type="EMBL" id="CEO54750.1"/>
    </source>
</evidence>
<feature type="compositionally biased region" description="Basic and acidic residues" evidence="1">
    <location>
        <begin position="53"/>
        <end position="69"/>
    </location>
</feature>
<dbReference type="Pfam" id="PF22514">
    <property type="entry name" value="EXPB1_D1"/>
    <property type="match status" value="1"/>
</dbReference>
<reference evidence="3" key="1">
    <citation type="submission" date="2015-01" db="EMBL/GenBank/DDBJ databases">
        <authorList>
            <person name="Durling Mikael"/>
        </authorList>
    </citation>
    <scope>NUCLEOTIDE SEQUENCE</scope>
</reference>
<dbReference type="InterPro" id="IPR036908">
    <property type="entry name" value="RlpA-like_sf"/>
</dbReference>
<evidence type="ECO:0000256" key="2">
    <source>
        <dbReference type="SAM" id="Phobius"/>
    </source>
</evidence>
<sequence length="357" mass="36815">MHPVSPSSVSQADTLGTSPFHDQDTLKEVYASPDAHYLGTPINRDPPPTSYYRSDDFPEVKPSEDLEVSHKPAKFAGGGYYAPRGGDGEGKIVVGRDEAPLPPTPTKDWKKSWNVRILLVIGGILIILAVILGAVLGSRAANKGSNGNGAGADGAATTSSGALATASSMTVTTIQTGSVTTTASVSPATKTLESVAIPEASAFDVGRSYNASFTRYGTNDGTGGSNCNVALNGCGFYSKPGYAAGVSQNLYGTGPGKGKGPACGTCWFLETFRDASGNELKNNITVIVNDLCPATTGSVCRQTSLSDLNSWDTQVDFNLCTDSGASDAMFGANSGIGLAVGRATRVDCKSWSGEIQS</sequence>
<accession>A0A0B7KIQ7</accession>